<dbReference type="Pfam" id="PF02687">
    <property type="entry name" value="FtsX"/>
    <property type="match status" value="1"/>
</dbReference>
<dbReference type="AlphaFoldDB" id="A0A1A8XSC9"/>
<evidence type="ECO:0000313" key="11">
    <source>
        <dbReference type="Proteomes" id="UP000199600"/>
    </source>
</evidence>
<dbReference type="PANTHER" id="PTHR30572">
    <property type="entry name" value="MEMBRANE COMPONENT OF TRANSPORTER-RELATED"/>
    <property type="match status" value="1"/>
</dbReference>
<name>A0A1A8XSC9_9RHOO</name>
<comment type="subcellular location">
    <subcellularLocation>
        <location evidence="1">Cell membrane</location>
        <topology evidence="1">Multi-pass membrane protein</topology>
    </subcellularLocation>
</comment>
<evidence type="ECO:0000259" key="8">
    <source>
        <dbReference type="Pfam" id="PF02687"/>
    </source>
</evidence>
<keyword evidence="2" id="KW-1003">Cell membrane</keyword>
<dbReference type="EMBL" id="FLQY01000145">
    <property type="protein sequence ID" value="SBT07621.1"/>
    <property type="molecule type" value="Genomic_DNA"/>
</dbReference>
<comment type="similarity">
    <text evidence="6">Belongs to the ABC-4 integral membrane protein family.</text>
</comment>
<dbReference type="InterPro" id="IPR003838">
    <property type="entry name" value="ABC3_permease_C"/>
</dbReference>
<feature type="domain" description="ABC3 transporter permease C-terminal" evidence="8">
    <location>
        <begin position="281"/>
        <end position="394"/>
    </location>
</feature>
<dbReference type="InterPro" id="IPR050250">
    <property type="entry name" value="Macrolide_Exporter_MacB"/>
</dbReference>
<feature type="transmembrane region" description="Helical" evidence="7">
    <location>
        <begin position="273"/>
        <end position="302"/>
    </location>
</feature>
<keyword evidence="5 7" id="KW-0472">Membrane</keyword>
<organism evidence="10 11">
    <name type="scientific">Candidatus Propionivibrio aalborgensis</name>
    <dbReference type="NCBI Taxonomy" id="1860101"/>
    <lineage>
        <taxon>Bacteria</taxon>
        <taxon>Pseudomonadati</taxon>
        <taxon>Pseudomonadota</taxon>
        <taxon>Betaproteobacteria</taxon>
        <taxon>Rhodocyclales</taxon>
        <taxon>Rhodocyclaceae</taxon>
        <taxon>Propionivibrio</taxon>
    </lineage>
</organism>
<feature type="transmembrane region" description="Helical" evidence="7">
    <location>
        <begin position="20"/>
        <end position="39"/>
    </location>
</feature>
<evidence type="ECO:0000256" key="1">
    <source>
        <dbReference type="ARBA" id="ARBA00004651"/>
    </source>
</evidence>
<evidence type="ECO:0000313" key="10">
    <source>
        <dbReference type="EMBL" id="SBT07621.1"/>
    </source>
</evidence>
<proteinExistence type="inferred from homology"/>
<accession>A0A1A8XSC9</accession>
<sequence length="401" mass="42555">MIRPVDSLHLALRAITAHRLRSFLTLLGIAVGIAAVILLTSIGEGIHRFVLTEFTQFGTNLVSVVPGKVKTSGPAPTGIPTSVRPLTLEDAKALRRLPHITGMSAVVWGNTEVKGNGRLRRTTVQGVTPDMLKVYSMKIASGQFLPPDETESARNFVVLGSKLKSELFGVDNALGERLTVGNLQFRVIGVLESKGQFLGIDLDDAAYIPTVRALELYNRDGMMTIDLSYEEGIPAARISASIVKLLTARHGREDFTITTQEDMLKTLSNILDILTMAVGALGSISLLVGGVGIVTIMTIAVTERTGEIGLLVALGATRITILGLFLGEAVALSALGGVFGLALGFSLAQLIHLLVPALPVHTPIVFVIFAEIIAIAIGLLAGVLPARRAARLDPVEALRAE</sequence>
<evidence type="ECO:0008006" key="12">
    <source>
        <dbReference type="Google" id="ProtNLM"/>
    </source>
</evidence>
<dbReference type="GO" id="GO:0022857">
    <property type="term" value="F:transmembrane transporter activity"/>
    <property type="evidence" value="ECO:0007669"/>
    <property type="project" value="TreeGrafter"/>
</dbReference>
<dbReference type="InterPro" id="IPR025857">
    <property type="entry name" value="MacB_PCD"/>
</dbReference>
<protein>
    <recommendedName>
        <fullName evidence="12">ABC-type antimicrobial peptide transport system, permease component</fullName>
    </recommendedName>
</protein>
<gene>
    <name evidence="10" type="ORF">PROAA_2290004</name>
</gene>
<evidence type="ECO:0000256" key="6">
    <source>
        <dbReference type="ARBA" id="ARBA00038076"/>
    </source>
</evidence>
<keyword evidence="3 7" id="KW-0812">Transmembrane</keyword>
<feature type="domain" description="MacB-like periplasmic core" evidence="9">
    <location>
        <begin position="22"/>
        <end position="243"/>
    </location>
</feature>
<reference evidence="10 11" key="1">
    <citation type="submission" date="2016-06" db="EMBL/GenBank/DDBJ databases">
        <authorList>
            <person name="Kjaerup R.B."/>
            <person name="Dalgaard T.S."/>
            <person name="Juul-Madsen H.R."/>
        </authorList>
    </citation>
    <scope>NUCLEOTIDE SEQUENCE [LARGE SCALE GENOMIC DNA]</scope>
    <source>
        <strain evidence="10">2</strain>
    </source>
</reference>
<evidence type="ECO:0000256" key="3">
    <source>
        <dbReference type="ARBA" id="ARBA00022692"/>
    </source>
</evidence>
<dbReference type="Proteomes" id="UP000199600">
    <property type="component" value="Unassembled WGS sequence"/>
</dbReference>
<evidence type="ECO:0000259" key="9">
    <source>
        <dbReference type="Pfam" id="PF12704"/>
    </source>
</evidence>
<dbReference type="GO" id="GO:0005886">
    <property type="term" value="C:plasma membrane"/>
    <property type="evidence" value="ECO:0007669"/>
    <property type="project" value="UniProtKB-SubCell"/>
</dbReference>
<dbReference type="PANTHER" id="PTHR30572:SF4">
    <property type="entry name" value="ABC TRANSPORTER PERMEASE YTRF"/>
    <property type="match status" value="1"/>
</dbReference>
<evidence type="ECO:0000256" key="4">
    <source>
        <dbReference type="ARBA" id="ARBA00022989"/>
    </source>
</evidence>
<keyword evidence="4 7" id="KW-1133">Transmembrane helix</keyword>
<evidence type="ECO:0000256" key="7">
    <source>
        <dbReference type="SAM" id="Phobius"/>
    </source>
</evidence>
<feature type="transmembrane region" description="Helical" evidence="7">
    <location>
        <begin position="364"/>
        <end position="384"/>
    </location>
</feature>
<evidence type="ECO:0000256" key="5">
    <source>
        <dbReference type="ARBA" id="ARBA00023136"/>
    </source>
</evidence>
<evidence type="ECO:0000256" key="2">
    <source>
        <dbReference type="ARBA" id="ARBA00022475"/>
    </source>
</evidence>
<keyword evidence="11" id="KW-1185">Reference proteome</keyword>
<dbReference type="Pfam" id="PF12704">
    <property type="entry name" value="MacB_PCD"/>
    <property type="match status" value="1"/>
</dbReference>